<evidence type="ECO:0000313" key="6">
    <source>
        <dbReference type="EMBL" id="KJV07834.1"/>
    </source>
</evidence>
<dbReference type="Gene3D" id="2.60.120.1440">
    <property type="match status" value="1"/>
</dbReference>
<dbReference type="GO" id="GO:0032991">
    <property type="term" value="C:protein-containing complex"/>
    <property type="evidence" value="ECO:0007669"/>
    <property type="project" value="UniProtKB-ARBA"/>
</dbReference>
<reference evidence="7" key="1">
    <citation type="submission" date="2015-03" db="EMBL/GenBank/DDBJ databases">
        <title>Draft genome sequence of a novel methanotroph (Sn10-6) isolated from flooded ricefield rhizosphere in India.</title>
        <authorList>
            <person name="Pandit P.S."/>
            <person name="Pore S.D."/>
            <person name="Arora P."/>
            <person name="Kapse N.G."/>
            <person name="Dhakephalkar P.K."/>
            <person name="Rahalkar M.C."/>
        </authorList>
    </citation>
    <scope>NUCLEOTIDE SEQUENCE [LARGE SCALE GENOMIC DNA]</scope>
    <source>
        <strain evidence="7">Sn10-6</strain>
    </source>
</reference>
<dbReference type="PATRIC" id="fig|1632867.3.peg.1362"/>
<evidence type="ECO:0000256" key="1">
    <source>
        <dbReference type="ARBA" id="ARBA00004442"/>
    </source>
</evidence>
<keyword evidence="2" id="KW-0472">Membrane</keyword>
<feature type="chain" id="PRO_5002462692" description="FecR protein domain-containing protein" evidence="4">
    <location>
        <begin position="25"/>
        <end position="885"/>
    </location>
</feature>
<feature type="domain" description="FecR protein" evidence="5">
    <location>
        <begin position="68"/>
        <end position="161"/>
    </location>
</feature>
<name>A0A0F3IQH5_9GAMM</name>
<dbReference type="Pfam" id="PF13432">
    <property type="entry name" value="TPR_16"/>
    <property type="match status" value="1"/>
</dbReference>
<dbReference type="InterPro" id="IPR019734">
    <property type="entry name" value="TPR_rpt"/>
</dbReference>
<evidence type="ECO:0000256" key="4">
    <source>
        <dbReference type="SAM" id="SignalP"/>
    </source>
</evidence>
<comment type="subcellular location">
    <subcellularLocation>
        <location evidence="1">Cell outer membrane</location>
    </subcellularLocation>
</comment>
<organism evidence="6 7">
    <name type="scientific">Methylocucumis oryzae</name>
    <dbReference type="NCBI Taxonomy" id="1632867"/>
    <lineage>
        <taxon>Bacteria</taxon>
        <taxon>Pseudomonadati</taxon>
        <taxon>Pseudomonadota</taxon>
        <taxon>Gammaproteobacteria</taxon>
        <taxon>Methylococcales</taxon>
        <taxon>Methylococcaceae</taxon>
        <taxon>Methylocucumis</taxon>
    </lineage>
</organism>
<protein>
    <recommendedName>
        <fullName evidence="5">FecR protein domain-containing protein</fullName>
    </recommendedName>
</protein>
<dbReference type="SUPFAM" id="SSF56935">
    <property type="entry name" value="Porins"/>
    <property type="match status" value="1"/>
</dbReference>
<accession>A0A0F3IQH5</accession>
<feature type="signal peptide" evidence="4">
    <location>
        <begin position="1"/>
        <end position="24"/>
    </location>
</feature>
<dbReference type="EMBL" id="LAJX01000015">
    <property type="protein sequence ID" value="KJV07834.1"/>
    <property type="molecule type" value="Genomic_DNA"/>
</dbReference>
<dbReference type="GO" id="GO:0012505">
    <property type="term" value="C:endomembrane system"/>
    <property type="evidence" value="ECO:0007669"/>
    <property type="project" value="UniProtKB-ARBA"/>
</dbReference>
<dbReference type="RefSeq" id="WP_045777935.1">
    <property type="nucleotide sequence ID" value="NZ_LAJX01000015.1"/>
</dbReference>
<dbReference type="InterPro" id="IPR036942">
    <property type="entry name" value="Beta-barrel_TonB_sf"/>
</dbReference>
<dbReference type="SUPFAM" id="SSF48452">
    <property type="entry name" value="TPR-like"/>
    <property type="match status" value="2"/>
</dbReference>
<dbReference type="Pfam" id="PF09295">
    <property type="entry name" value="ChAPs"/>
    <property type="match status" value="1"/>
</dbReference>
<dbReference type="SMART" id="SM00028">
    <property type="entry name" value="TPR"/>
    <property type="match status" value="8"/>
</dbReference>
<dbReference type="PANTHER" id="PTHR12558">
    <property type="entry name" value="CELL DIVISION CYCLE 16,23,27"/>
    <property type="match status" value="1"/>
</dbReference>
<dbReference type="GO" id="GO:0005737">
    <property type="term" value="C:cytoplasm"/>
    <property type="evidence" value="ECO:0007669"/>
    <property type="project" value="UniProtKB-ARBA"/>
</dbReference>
<keyword evidence="7" id="KW-1185">Reference proteome</keyword>
<dbReference type="PANTHER" id="PTHR12558:SF13">
    <property type="entry name" value="CELL DIVISION CYCLE PROTEIN 27 HOMOLOG"/>
    <property type="match status" value="1"/>
</dbReference>
<keyword evidence="3" id="KW-0998">Cell outer membrane</keyword>
<dbReference type="GO" id="GO:0009279">
    <property type="term" value="C:cell outer membrane"/>
    <property type="evidence" value="ECO:0007669"/>
    <property type="project" value="UniProtKB-SubCell"/>
</dbReference>
<dbReference type="AlphaFoldDB" id="A0A0F3IQH5"/>
<dbReference type="InterPro" id="IPR011990">
    <property type="entry name" value="TPR-like_helical_dom_sf"/>
</dbReference>
<dbReference type="InterPro" id="IPR015374">
    <property type="entry name" value="ChAPs"/>
</dbReference>
<sequence>MIQNPLLQKILLSSLLLYGFPAIGDGNAVSCRDNIAQLVSAQGKVESFKATTENWQPASINQTYCNNDKVRTQALSRAVLSMGEDVATYLALSENTLLNFLGLGSRVLLSVEQGQVYVRSHTHHKFDITTPHLNAGIEGTEFLIDAKAEGVEITVFEGKVRAYNQRGEVRIENGQTAAASANTVPVTKLLLHPEDSVQWALYYPPIIDTEGFADDSSNATVTDALSQYHKGNAYQALTTLNRLSEQDVQPDILAIKIGLLLTLGKIDQAQQLLNQGLIQTPNHALLLAQQAIINLTQNNKTTAQSYIDRAVKLAPDNATVHIAHSYIQQAQFQLPAALASVEAALKLAPDNALAHSRHAELLASLGDTQNATQAAAMAVKYNPNIGRAYAVLGFTRLMDNATEAAETDFKTALSKDASDPLAHFGLALAAIRKNHLDEGVTKLEHAASLDPNDSLIRSYLGKAYYEQNRLKIAELQFKLAEENDPKDPTPYFYQAIAKQTTNQPTQALTAVNKAIELNDNRAVYRSRQLLDQDQAARSASLARIYTDLGFTKAALTEASKSVLQDPTNFSAHRFLADTYTSMPNQQVARVSEILQMQLWQPNNLAMLQPQLSQPNLGILQTSGSTSASFREFNPLFMRDGWYLQTTGLIASNNTYANDAVATYQHGDLGISLGQYHYKSDGYRDNNDTEQNIYDILAQYNFSAKTSIQVEYKHADEDSGDLRLIRSFGHKFRNNVDSDLWRLGLRHQFSPGSDMISNVTYKENRNRTQVVPFIDSKLDDDGFSAETQHVYSLASVRLISGFSHYHADQNCQDAAFFPVCLSTNPQLENNTGYLYSHWNLAKAFTVTAGLSADFLHDPSASVNQVNPKFGLTWQPYSGTTLRAAAF</sequence>
<comment type="caution">
    <text evidence="6">The sequence shown here is derived from an EMBL/GenBank/DDBJ whole genome shotgun (WGS) entry which is preliminary data.</text>
</comment>
<gene>
    <name evidence="6" type="ORF">VZ94_01880</name>
</gene>
<dbReference type="OrthoDB" id="8552139at2"/>
<dbReference type="Pfam" id="PF04773">
    <property type="entry name" value="FecR"/>
    <property type="match status" value="1"/>
</dbReference>
<dbReference type="InterPro" id="IPR006860">
    <property type="entry name" value="FecR"/>
</dbReference>
<evidence type="ECO:0000259" key="5">
    <source>
        <dbReference type="Pfam" id="PF04773"/>
    </source>
</evidence>
<evidence type="ECO:0000256" key="2">
    <source>
        <dbReference type="ARBA" id="ARBA00023136"/>
    </source>
</evidence>
<dbReference type="Proteomes" id="UP000033684">
    <property type="component" value="Unassembled WGS sequence"/>
</dbReference>
<evidence type="ECO:0000313" key="7">
    <source>
        <dbReference type="Proteomes" id="UP000033684"/>
    </source>
</evidence>
<dbReference type="Gene3D" id="2.40.170.20">
    <property type="entry name" value="TonB-dependent receptor, beta-barrel domain"/>
    <property type="match status" value="1"/>
</dbReference>
<evidence type="ECO:0000256" key="3">
    <source>
        <dbReference type="ARBA" id="ARBA00023237"/>
    </source>
</evidence>
<dbReference type="Gene3D" id="1.25.40.10">
    <property type="entry name" value="Tetratricopeptide repeat domain"/>
    <property type="match status" value="1"/>
</dbReference>
<keyword evidence="4" id="KW-0732">Signal</keyword>
<reference evidence="6 7" key="2">
    <citation type="journal article" date="2016" name="Microb. Ecol.">
        <title>Genome Characteristics of a Novel Type I Methanotroph (Sn10-6) Isolated from a Flooded Indian Rice Field.</title>
        <authorList>
            <person name="Rahalkar M.C."/>
            <person name="Pandit P.S."/>
            <person name="Dhakephalkar P.K."/>
            <person name="Pore S."/>
            <person name="Arora P."/>
            <person name="Kapse N."/>
        </authorList>
    </citation>
    <scope>NUCLEOTIDE SEQUENCE [LARGE SCALE GENOMIC DNA]</scope>
    <source>
        <strain evidence="6 7">Sn10-6</strain>
    </source>
</reference>
<dbReference type="GO" id="GO:0016192">
    <property type="term" value="P:vesicle-mediated transport"/>
    <property type="evidence" value="ECO:0007669"/>
    <property type="project" value="UniProtKB-ARBA"/>
</dbReference>
<proteinExistence type="predicted"/>